<comment type="caution">
    <text evidence="1">The sequence shown here is derived from an EMBL/GenBank/DDBJ whole genome shotgun (WGS) entry which is preliminary data.</text>
</comment>
<dbReference type="InterPro" id="IPR013761">
    <property type="entry name" value="SAM/pointed_sf"/>
</dbReference>
<dbReference type="Gene3D" id="1.10.150.50">
    <property type="entry name" value="Transcription Factor, Ets-1"/>
    <property type="match status" value="1"/>
</dbReference>
<protein>
    <submittedName>
        <fullName evidence="1">Uncharacterized protein</fullName>
    </submittedName>
</protein>
<name>A0ABV0S5N2_9TELE</name>
<evidence type="ECO:0000313" key="2">
    <source>
        <dbReference type="Proteomes" id="UP001434883"/>
    </source>
</evidence>
<gene>
    <name evidence="1" type="ORF">XENOCAPTIV_007308</name>
</gene>
<organism evidence="1 2">
    <name type="scientific">Xenoophorus captivus</name>
    <dbReference type="NCBI Taxonomy" id="1517983"/>
    <lineage>
        <taxon>Eukaryota</taxon>
        <taxon>Metazoa</taxon>
        <taxon>Chordata</taxon>
        <taxon>Craniata</taxon>
        <taxon>Vertebrata</taxon>
        <taxon>Euteleostomi</taxon>
        <taxon>Actinopterygii</taxon>
        <taxon>Neopterygii</taxon>
        <taxon>Teleostei</taxon>
        <taxon>Neoteleostei</taxon>
        <taxon>Acanthomorphata</taxon>
        <taxon>Ovalentaria</taxon>
        <taxon>Atherinomorphae</taxon>
        <taxon>Cyprinodontiformes</taxon>
        <taxon>Goodeidae</taxon>
        <taxon>Xenoophorus</taxon>
    </lineage>
</organism>
<accession>A0ABV0S5N2</accession>
<keyword evidence="2" id="KW-1185">Reference proteome</keyword>
<evidence type="ECO:0000313" key="1">
    <source>
        <dbReference type="EMBL" id="MEQ2215884.1"/>
    </source>
</evidence>
<dbReference type="EMBL" id="JAHRIN010069045">
    <property type="protein sequence ID" value="MEQ2215884.1"/>
    <property type="molecule type" value="Genomic_DNA"/>
</dbReference>
<reference evidence="1 2" key="1">
    <citation type="submission" date="2021-06" db="EMBL/GenBank/DDBJ databases">
        <authorList>
            <person name="Palmer J.M."/>
        </authorList>
    </citation>
    <scope>NUCLEOTIDE SEQUENCE [LARGE SCALE GENOMIC DNA]</scope>
    <source>
        <strain evidence="1 2">XC_2019</strain>
        <tissue evidence="1">Muscle</tissue>
    </source>
</reference>
<sequence length="171" mass="19199">MEEEDFKKIGITDPVDQQKLLSAVQQMHLDKVDLDKIQMGAEENGREDLQNFLLSVSHQCCYLTEILQDVISRFPCQASQLILSLDPKKEAQAVCNQLVVQTKDLQKEVICLHNLLCQVSIHVHMAVRGRSLHYNYFHLLRSVSSGTGHQTLPVAGKGYIDIGQDNLTGAE</sequence>
<dbReference type="Proteomes" id="UP001434883">
    <property type="component" value="Unassembled WGS sequence"/>
</dbReference>
<proteinExistence type="predicted"/>